<comment type="subcellular location">
    <subcellularLocation>
        <location evidence="2">Membrane</location>
        <topology evidence="2">Single-pass membrane protein</topology>
    </subcellularLocation>
</comment>
<dbReference type="SUPFAM" id="SSF48264">
    <property type="entry name" value="Cytochrome P450"/>
    <property type="match status" value="1"/>
</dbReference>
<dbReference type="Pfam" id="PF00067">
    <property type="entry name" value="p450"/>
    <property type="match status" value="1"/>
</dbReference>
<keyword evidence="8" id="KW-0560">Oxidoreductase</keyword>
<dbReference type="PRINTS" id="PR00463">
    <property type="entry name" value="EP450I"/>
</dbReference>
<reference evidence="12 13" key="1">
    <citation type="journal article" date="2024" name="G3 (Bethesda)">
        <title>Genome assembly of Hibiscus sabdariffa L. provides insights into metabolisms of medicinal natural products.</title>
        <authorList>
            <person name="Kim T."/>
        </authorList>
    </citation>
    <scope>NUCLEOTIDE SEQUENCE [LARGE SCALE GENOMIC DNA]</scope>
    <source>
        <strain evidence="12">TK-2024</strain>
        <tissue evidence="12">Old leaves</tissue>
    </source>
</reference>
<evidence type="ECO:0008006" key="14">
    <source>
        <dbReference type="Google" id="ProtNLM"/>
    </source>
</evidence>
<comment type="cofactor">
    <cofactor evidence="1">
        <name>heme</name>
        <dbReference type="ChEBI" id="CHEBI:30413"/>
    </cofactor>
</comment>
<dbReference type="InterPro" id="IPR002401">
    <property type="entry name" value="Cyt_P450_E_grp-I"/>
</dbReference>
<dbReference type="Proteomes" id="UP001396334">
    <property type="component" value="Unassembled WGS sequence"/>
</dbReference>
<evidence type="ECO:0000256" key="5">
    <source>
        <dbReference type="ARBA" id="ARBA00022692"/>
    </source>
</evidence>
<evidence type="ECO:0000256" key="3">
    <source>
        <dbReference type="ARBA" id="ARBA00010617"/>
    </source>
</evidence>
<accession>A0ABR2QMW5</accession>
<evidence type="ECO:0000256" key="11">
    <source>
        <dbReference type="ARBA" id="ARBA00023136"/>
    </source>
</evidence>
<keyword evidence="11" id="KW-0472">Membrane</keyword>
<evidence type="ECO:0000256" key="6">
    <source>
        <dbReference type="ARBA" id="ARBA00022723"/>
    </source>
</evidence>
<keyword evidence="10" id="KW-0503">Monooxygenase</keyword>
<dbReference type="InterPro" id="IPR001128">
    <property type="entry name" value="Cyt_P450"/>
</dbReference>
<keyword evidence="5" id="KW-0812">Transmembrane</keyword>
<comment type="similarity">
    <text evidence="3">Belongs to the cytochrome P450 family.</text>
</comment>
<evidence type="ECO:0000256" key="1">
    <source>
        <dbReference type="ARBA" id="ARBA00001971"/>
    </source>
</evidence>
<dbReference type="PANTHER" id="PTHR24282:SF36">
    <property type="entry name" value="CYTOCHROME P450 714A1-RELATED"/>
    <property type="match status" value="1"/>
</dbReference>
<evidence type="ECO:0000313" key="12">
    <source>
        <dbReference type="EMBL" id="KAK9001997.1"/>
    </source>
</evidence>
<evidence type="ECO:0000256" key="2">
    <source>
        <dbReference type="ARBA" id="ARBA00004167"/>
    </source>
</evidence>
<keyword evidence="4" id="KW-0349">Heme</keyword>
<keyword evidence="7" id="KW-1133">Transmembrane helix</keyword>
<evidence type="ECO:0000256" key="7">
    <source>
        <dbReference type="ARBA" id="ARBA00022989"/>
    </source>
</evidence>
<dbReference type="PANTHER" id="PTHR24282">
    <property type="entry name" value="CYTOCHROME P450 FAMILY MEMBER"/>
    <property type="match status" value="1"/>
</dbReference>
<keyword evidence="13" id="KW-1185">Reference proteome</keyword>
<protein>
    <recommendedName>
        <fullName evidence="14">Cytochrome P450</fullName>
    </recommendedName>
</protein>
<evidence type="ECO:0000256" key="8">
    <source>
        <dbReference type="ARBA" id="ARBA00023002"/>
    </source>
</evidence>
<dbReference type="InterPro" id="IPR036396">
    <property type="entry name" value="Cyt_P450_sf"/>
</dbReference>
<comment type="caution">
    <text evidence="12">The sequence shown here is derived from an EMBL/GenBank/DDBJ whole genome shotgun (WGS) entry which is preliminary data.</text>
</comment>
<evidence type="ECO:0000313" key="13">
    <source>
        <dbReference type="Proteomes" id="UP001396334"/>
    </source>
</evidence>
<name>A0ABR2QMW5_9ROSI</name>
<evidence type="ECO:0000256" key="9">
    <source>
        <dbReference type="ARBA" id="ARBA00023004"/>
    </source>
</evidence>
<keyword evidence="9" id="KW-0408">Iron</keyword>
<dbReference type="InterPro" id="IPR050665">
    <property type="entry name" value="Cytochrome_P450_Monooxygen"/>
</dbReference>
<gene>
    <name evidence="12" type="ORF">V6N11_024690</name>
</gene>
<organism evidence="12 13">
    <name type="scientific">Hibiscus sabdariffa</name>
    <name type="common">roselle</name>
    <dbReference type="NCBI Taxonomy" id="183260"/>
    <lineage>
        <taxon>Eukaryota</taxon>
        <taxon>Viridiplantae</taxon>
        <taxon>Streptophyta</taxon>
        <taxon>Embryophyta</taxon>
        <taxon>Tracheophyta</taxon>
        <taxon>Spermatophyta</taxon>
        <taxon>Magnoliopsida</taxon>
        <taxon>eudicotyledons</taxon>
        <taxon>Gunneridae</taxon>
        <taxon>Pentapetalae</taxon>
        <taxon>rosids</taxon>
        <taxon>malvids</taxon>
        <taxon>Malvales</taxon>
        <taxon>Malvaceae</taxon>
        <taxon>Malvoideae</taxon>
        <taxon>Hibiscus</taxon>
    </lineage>
</organism>
<sequence length="150" mass="16976">MFLPNNKKVVTLEREVELLIWETVKQRQQECLDKSLGQKDLMQLILESAMNDESDGSGKGSPQKFIVDNCKNIYFAGHETTAITASWCLMLLALHPEWQSRIQEEVAQVCTNGLPNADSISRLKTVNTLIYNISLILISCKKKVGFFPNM</sequence>
<dbReference type="EMBL" id="JBBPBN010000035">
    <property type="protein sequence ID" value="KAK9001997.1"/>
    <property type="molecule type" value="Genomic_DNA"/>
</dbReference>
<proteinExistence type="inferred from homology"/>
<keyword evidence="6" id="KW-0479">Metal-binding</keyword>
<dbReference type="Gene3D" id="1.10.630.10">
    <property type="entry name" value="Cytochrome P450"/>
    <property type="match status" value="1"/>
</dbReference>
<evidence type="ECO:0000256" key="4">
    <source>
        <dbReference type="ARBA" id="ARBA00022617"/>
    </source>
</evidence>
<evidence type="ECO:0000256" key="10">
    <source>
        <dbReference type="ARBA" id="ARBA00023033"/>
    </source>
</evidence>